<keyword evidence="3" id="KW-1185">Reference proteome</keyword>
<proteinExistence type="predicted"/>
<evidence type="ECO:0000313" key="3">
    <source>
        <dbReference type="Proteomes" id="UP001044222"/>
    </source>
</evidence>
<dbReference type="Proteomes" id="UP001044222">
    <property type="component" value="Unassembled WGS sequence"/>
</dbReference>
<evidence type="ECO:0000313" key="2">
    <source>
        <dbReference type="EMBL" id="KAG5856858.1"/>
    </source>
</evidence>
<gene>
    <name evidence="2" type="ORF">ANANG_G00012370</name>
</gene>
<accession>A0A9D3S6R2</accession>
<organism evidence="2 3">
    <name type="scientific">Anguilla anguilla</name>
    <name type="common">European freshwater eel</name>
    <name type="synonym">Muraena anguilla</name>
    <dbReference type="NCBI Taxonomy" id="7936"/>
    <lineage>
        <taxon>Eukaryota</taxon>
        <taxon>Metazoa</taxon>
        <taxon>Chordata</taxon>
        <taxon>Craniata</taxon>
        <taxon>Vertebrata</taxon>
        <taxon>Euteleostomi</taxon>
        <taxon>Actinopterygii</taxon>
        <taxon>Neopterygii</taxon>
        <taxon>Teleostei</taxon>
        <taxon>Anguilliformes</taxon>
        <taxon>Anguillidae</taxon>
        <taxon>Anguilla</taxon>
    </lineage>
</organism>
<name>A0A9D3S6R2_ANGAN</name>
<comment type="caution">
    <text evidence="2">The sequence shown here is derived from an EMBL/GenBank/DDBJ whole genome shotgun (WGS) entry which is preliminary data.</text>
</comment>
<dbReference type="AlphaFoldDB" id="A0A9D3S6R2"/>
<evidence type="ECO:0000256" key="1">
    <source>
        <dbReference type="SAM" id="MobiDB-lite"/>
    </source>
</evidence>
<dbReference type="EMBL" id="JAFIRN010000001">
    <property type="protein sequence ID" value="KAG5856858.1"/>
    <property type="molecule type" value="Genomic_DNA"/>
</dbReference>
<reference evidence="2" key="1">
    <citation type="submission" date="2021-01" db="EMBL/GenBank/DDBJ databases">
        <title>A chromosome-scale assembly of European eel, Anguilla anguilla.</title>
        <authorList>
            <person name="Henkel C."/>
            <person name="Jong-Raadsen S.A."/>
            <person name="Dufour S."/>
            <person name="Weltzien F.-A."/>
            <person name="Palstra A.P."/>
            <person name="Pelster B."/>
            <person name="Spaink H.P."/>
            <person name="Van Den Thillart G.E."/>
            <person name="Jansen H."/>
            <person name="Zahm M."/>
            <person name="Klopp C."/>
            <person name="Cedric C."/>
            <person name="Louis A."/>
            <person name="Berthelot C."/>
            <person name="Parey E."/>
            <person name="Roest Crollius H."/>
            <person name="Montfort J."/>
            <person name="Robinson-Rechavi M."/>
            <person name="Bucao C."/>
            <person name="Bouchez O."/>
            <person name="Gislard M."/>
            <person name="Lluch J."/>
            <person name="Milhes M."/>
            <person name="Lampietro C."/>
            <person name="Lopez Roques C."/>
            <person name="Donnadieu C."/>
            <person name="Braasch I."/>
            <person name="Desvignes T."/>
            <person name="Postlethwait J."/>
            <person name="Bobe J."/>
            <person name="Guiguen Y."/>
            <person name="Dirks R."/>
        </authorList>
    </citation>
    <scope>NUCLEOTIDE SEQUENCE</scope>
    <source>
        <strain evidence="2">Tag_6206</strain>
        <tissue evidence="2">Liver</tissue>
    </source>
</reference>
<sequence>MHIECERGSVVGLTRGAVCSLVWPSHRRRQCRGRWSWSRQEPQSHRRRRRRSPSPPAQAEPPDGSPGHSGTASDGHAKDAAAPAAYKDDKKQASASRTNGSPAHARWSSSQPHQVTVTTEPWGAGITRATQRRGHTRATASSRVRADPCNAACAFTCACVFMRARVPA</sequence>
<protein>
    <submittedName>
        <fullName evidence="2">Uncharacterized protein</fullName>
    </submittedName>
</protein>
<feature type="region of interest" description="Disordered" evidence="1">
    <location>
        <begin position="30"/>
        <end position="140"/>
    </location>
</feature>
<feature type="compositionally biased region" description="Polar residues" evidence="1">
    <location>
        <begin position="94"/>
        <end position="119"/>
    </location>
</feature>